<reference evidence="4 5" key="1">
    <citation type="journal article" date="2019" name="Int. J. Syst. Evol. Microbiol.">
        <title>The Global Catalogue of Microorganisms (GCM) 10K type strain sequencing project: providing services to taxonomists for standard genome sequencing and annotation.</title>
        <authorList>
            <consortium name="The Broad Institute Genomics Platform"/>
            <consortium name="The Broad Institute Genome Sequencing Center for Infectious Disease"/>
            <person name="Wu L."/>
            <person name="Ma J."/>
        </authorList>
    </citation>
    <scope>NUCLEOTIDE SEQUENCE [LARGE SCALE GENOMIC DNA]</scope>
    <source>
        <strain evidence="4 5">JCM 14545</strain>
    </source>
</reference>
<name>A0ABN2QDQ5_9PSEU</name>
<dbReference type="PANTHER" id="PTHR21180:SF32">
    <property type="entry name" value="ENDONUCLEASE_EXONUCLEASE_PHOSPHATASE FAMILY DOMAIN-CONTAINING PROTEIN 1"/>
    <property type="match status" value="1"/>
</dbReference>
<feature type="transmembrane region" description="Helical" evidence="2">
    <location>
        <begin position="21"/>
        <end position="40"/>
    </location>
</feature>
<dbReference type="PANTHER" id="PTHR21180">
    <property type="entry name" value="ENDONUCLEASE/EXONUCLEASE/PHOSPHATASE FAMILY DOMAIN-CONTAINING PROTEIN 1"/>
    <property type="match status" value="1"/>
</dbReference>
<dbReference type="NCBIfam" id="TIGR00426">
    <property type="entry name" value="competence protein ComEA helix-hairpin-helix repeat region"/>
    <property type="match status" value="1"/>
</dbReference>
<feature type="region of interest" description="Disordered" evidence="1">
    <location>
        <begin position="48"/>
        <end position="74"/>
    </location>
</feature>
<feature type="domain" description="Helix-hairpin-helix DNA-binding motif class 1" evidence="3">
    <location>
        <begin position="189"/>
        <end position="208"/>
    </location>
</feature>
<gene>
    <name evidence="4" type="ORF">GCM10009754_18690</name>
</gene>
<dbReference type="SUPFAM" id="SSF47781">
    <property type="entry name" value="RuvA domain 2-like"/>
    <property type="match status" value="1"/>
</dbReference>
<dbReference type="InterPro" id="IPR003583">
    <property type="entry name" value="Hlx-hairpin-Hlx_DNA-bd_motif"/>
</dbReference>
<keyword evidence="2" id="KW-0472">Membrane</keyword>
<keyword evidence="5" id="KW-1185">Reference proteome</keyword>
<keyword evidence="2" id="KW-0812">Transmembrane</keyword>
<dbReference type="SMART" id="SM00278">
    <property type="entry name" value="HhH1"/>
    <property type="match status" value="2"/>
</dbReference>
<evidence type="ECO:0000256" key="1">
    <source>
        <dbReference type="SAM" id="MobiDB-lite"/>
    </source>
</evidence>
<evidence type="ECO:0000313" key="4">
    <source>
        <dbReference type="EMBL" id="GAA1950293.1"/>
    </source>
</evidence>
<organism evidence="4 5">
    <name type="scientific">Amycolatopsis minnesotensis</name>
    <dbReference type="NCBI Taxonomy" id="337894"/>
    <lineage>
        <taxon>Bacteria</taxon>
        <taxon>Bacillati</taxon>
        <taxon>Actinomycetota</taxon>
        <taxon>Actinomycetes</taxon>
        <taxon>Pseudonocardiales</taxon>
        <taxon>Pseudonocardiaceae</taxon>
        <taxon>Amycolatopsis</taxon>
    </lineage>
</organism>
<feature type="domain" description="Helix-hairpin-helix DNA-binding motif class 1" evidence="3">
    <location>
        <begin position="159"/>
        <end position="178"/>
    </location>
</feature>
<proteinExistence type="predicted"/>
<dbReference type="Pfam" id="PF10531">
    <property type="entry name" value="SLBB"/>
    <property type="match status" value="1"/>
</dbReference>
<dbReference type="InterPro" id="IPR051675">
    <property type="entry name" value="Endo/Exo/Phosphatase_dom_1"/>
</dbReference>
<dbReference type="Gene3D" id="3.10.560.10">
    <property type="entry name" value="Outer membrane lipoprotein wza domain like"/>
    <property type="match status" value="1"/>
</dbReference>
<evidence type="ECO:0000313" key="5">
    <source>
        <dbReference type="Proteomes" id="UP001501116"/>
    </source>
</evidence>
<sequence length="212" mass="21119">MERWVPESLTNGCWTGRRRGLAVAGAVACLVVVVVVIVLVTSGAPGPEHAPALPAAKEAARSPGTDKAGDRPGGPLVVSVVGKVGAPGLVTLQAGARVADAVRAAGGALPGTDLTGVNLARRLADGEQIVVGGPPAPPAAGPSAGAPGGKVNLNTATAEELDGLSGVGAVTAKRIIDWRTQHGGFTAVEQLREVDGIGETKFSRLRDQVAVS</sequence>
<dbReference type="EMBL" id="BAAANN010000006">
    <property type="protein sequence ID" value="GAA1950293.1"/>
    <property type="molecule type" value="Genomic_DNA"/>
</dbReference>
<feature type="compositionally biased region" description="Low complexity" evidence="1">
    <location>
        <begin position="48"/>
        <end position="57"/>
    </location>
</feature>
<dbReference type="InterPro" id="IPR019554">
    <property type="entry name" value="Soluble_ligand-bd"/>
</dbReference>
<accession>A0ABN2QDQ5</accession>
<dbReference type="InterPro" id="IPR004509">
    <property type="entry name" value="Competence_ComEA_HhH"/>
</dbReference>
<dbReference type="InterPro" id="IPR010994">
    <property type="entry name" value="RuvA_2-like"/>
</dbReference>
<keyword evidence="2" id="KW-1133">Transmembrane helix</keyword>
<evidence type="ECO:0000256" key="2">
    <source>
        <dbReference type="SAM" id="Phobius"/>
    </source>
</evidence>
<dbReference type="Proteomes" id="UP001501116">
    <property type="component" value="Unassembled WGS sequence"/>
</dbReference>
<evidence type="ECO:0000259" key="3">
    <source>
        <dbReference type="SMART" id="SM00278"/>
    </source>
</evidence>
<comment type="caution">
    <text evidence="4">The sequence shown here is derived from an EMBL/GenBank/DDBJ whole genome shotgun (WGS) entry which is preliminary data.</text>
</comment>
<dbReference type="Pfam" id="PF12836">
    <property type="entry name" value="HHH_3"/>
    <property type="match status" value="1"/>
</dbReference>
<protein>
    <recommendedName>
        <fullName evidence="3">Helix-hairpin-helix DNA-binding motif class 1 domain-containing protein</fullName>
    </recommendedName>
</protein>
<dbReference type="Gene3D" id="1.10.150.320">
    <property type="entry name" value="Photosystem II 12 kDa extrinsic protein"/>
    <property type="match status" value="1"/>
</dbReference>